<accession>A0A2V4I114</accession>
<reference evidence="2 3" key="1">
    <citation type="submission" date="2018-06" db="EMBL/GenBank/DDBJ databases">
        <title>Pseudomonas diversity within urban Lake Michigan freshwaters.</title>
        <authorList>
            <person name="Batrich M."/>
            <person name="Hatzopoulos T."/>
            <person name="Putonti C."/>
        </authorList>
    </citation>
    <scope>NUCLEOTIDE SEQUENCE [LARGE SCALE GENOMIC DNA]</scope>
    <source>
        <strain evidence="2 3">LBp-160603</strain>
    </source>
</reference>
<feature type="transmembrane region" description="Helical" evidence="1">
    <location>
        <begin position="125"/>
        <end position="149"/>
    </location>
</feature>
<evidence type="ECO:0000313" key="2">
    <source>
        <dbReference type="EMBL" id="PYB82885.1"/>
    </source>
</evidence>
<comment type="caution">
    <text evidence="2">The sequence shown here is derived from an EMBL/GenBank/DDBJ whole genome shotgun (WGS) entry which is preliminary data.</text>
</comment>
<evidence type="ECO:0000256" key="1">
    <source>
        <dbReference type="SAM" id="Phobius"/>
    </source>
</evidence>
<protein>
    <submittedName>
        <fullName evidence="2">Uncharacterized protein</fullName>
    </submittedName>
</protein>
<sequence>MSLPQLITRTRTNLWTVLPGLLGGMAVTTSISPFDRFFWGNVVDIWGPQAAILIILLILRAPRPVIGGTALAMALYLALFYFWFFTGGRGDVMAWFVYLFSLPGALIGACLALRLTKRAAPLTALALAGAWVATGLVINQTIICSTLLYCLG</sequence>
<name>A0A2V4I114_9PSED</name>
<feature type="transmembrane region" description="Helical" evidence="1">
    <location>
        <begin position="37"/>
        <end position="59"/>
    </location>
</feature>
<dbReference type="EMBL" id="QJRO01000005">
    <property type="protein sequence ID" value="PYB82885.1"/>
    <property type="molecule type" value="Genomic_DNA"/>
</dbReference>
<keyword evidence="1" id="KW-1133">Transmembrane helix</keyword>
<organism evidence="2 3">
    <name type="scientific">Pseudomonas soli</name>
    <dbReference type="NCBI Taxonomy" id="1306993"/>
    <lineage>
        <taxon>Bacteria</taxon>
        <taxon>Pseudomonadati</taxon>
        <taxon>Pseudomonadota</taxon>
        <taxon>Gammaproteobacteria</taxon>
        <taxon>Pseudomonadales</taxon>
        <taxon>Pseudomonadaceae</taxon>
        <taxon>Pseudomonas</taxon>
    </lineage>
</organism>
<keyword evidence="1" id="KW-0812">Transmembrane</keyword>
<feature type="transmembrane region" description="Helical" evidence="1">
    <location>
        <begin position="12"/>
        <end position="31"/>
    </location>
</feature>
<feature type="transmembrane region" description="Helical" evidence="1">
    <location>
        <begin position="66"/>
        <end position="86"/>
    </location>
</feature>
<dbReference type="RefSeq" id="WP_110699956.1">
    <property type="nucleotide sequence ID" value="NZ_QJRO01000005.1"/>
</dbReference>
<dbReference type="Proteomes" id="UP000247620">
    <property type="component" value="Unassembled WGS sequence"/>
</dbReference>
<dbReference type="AlphaFoldDB" id="A0A2V4I114"/>
<proteinExistence type="predicted"/>
<keyword evidence="1" id="KW-0472">Membrane</keyword>
<evidence type="ECO:0000313" key="3">
    <source>
        <dbReference type="Proteomes" id="UP000247620"/>
    </source>
</evidence>
<gene>
    <name evidence="2" type="ORF">DMX07_11025</name>
</gene>
<feature type="transmembrane region" description="Helical" evidence="1">
    <location>
        <begin position="92"/>
        <end position="113"/>
    </location>
</feature>